<dbReference type="Proteomes" id="UP000268059">
    <property type="component" value="Chromosome"/>
</dbReference>
<keyword evidence="2" id="KW-1185">Reference proteome</keyword>
<dbReference type="RefSeq" id="WP_125118599.1">
    <property type="nucleotide sequence ID" value="NZ_AP019309.1"/>
</dbReference>
<reference evidence="1 2" key="1">
    <citation type="submission" date="2018-11" db="EMBL/GenBank/DDBJ databases">
        <title>Novel Erysipelotrichaceae bacterium isolated from small intestine of a swine.</title>
        <authorList>
            <person name="Kim J.S."/>
            <person name="Choe H."/>
            <person name="Lee Y.R."/>
            <person name="Kim K.M."/>
            <person name="Park D.S."/>
        </authorList>
    </citation>
    <scope>NUCLEOTIDE SEQUENCE [LARGE SCALE GENOMIC DNA]</scope>
    <source>
        <strain evidence="1 2">SG0102</strain>
    </source>
</reference>
<evidence type="ECO:0000313" key="1">
    <source>
        <dbReference type="EMBL" id="BBH25673.1"/>
    </source>
</evidence>
<name>A0A3G9JKZ8_9FIRM</name>
<dbReference type="KEGG" id="ebm:SG0102_06070"/>
<proteinExistence type="predicted"/>
<sequence>MDIYIDMQYVSSREDLLQALSGMLCMNLTSEEEVKEALTSLKHVTLIFLNLKQHPLSDEMRHLLKKCHRKNHHLSLLFEETIRHY</sequence>
<organism evidence="1 2">
    <name type="scientific">Intestinibaculum porci</name>
    <dbReference type="NCBI Taxonomy" id="2487118"/>
    <lineage>
        <taxon>Bacteria</taxon>
        <taxon>Bacillati</taxon>
        <taxon>Bacillota</taxon>
        <taxon>Erysipelotrichia</taxon>
        <taxon>Erysipelotrichales</taxon>
        <taxon>Erysipelotrichaceae</taxon>
        <taxon>Intestinibaculum</taxon>
    </lineage>
</organism>
<protein>
    <submittedName>
        <fullName evidence="1">Uncharacterized protein</fullName>
    </submittedName>
</protein>
<dbReference type="AlphaFoldDB" id="A0A3G9JKZ8"/>
<accession>A0A3G9JKZ8</accession>
<evidence type="ECO:0000313" key="2">
    <source>
        <dbReference type="Proteomes" id="UP000268059"/>
    </source>
</evidence>
<dbReference type="EMBL" id="AP019309">
    <property type="protein sequence ID" value="BBH25673.1"/>
    <property type="molecule type" value="Genomic_DNA"/>
</dbReference>
<dbReference type="InParanoid" id="A0A3G9JKZ8"/>
<gene>
    <name evidence="1" type="ORF">SG0102_06070</name>
</gene>
<dbReference type="OrthoDB" id="10006197at2"/>